<evidence type="ECO:0000256" key="3">
    <source>
        <dbReference type="ARBA" id="ARBA00022801"/>
    </source>
</evidence>
<keyword evidence="7" id="KW-1185">Reference proteome</keyword>
<dbReference type="Pfam" id="PF01975">
    <property type="entry name" value="SurE"/>
    <property type="match status" value="1"/>
</dbReference>
<dbReference type="KEGG" id="vmo:VMUT_2112"/>
<feature type="binding site" evidence="4">
    <location>
        <position position="94"/>
    </location>
    <ligand>
        <name>a divalent metal cation</name>
        <dbReference type="ChEBI" id="CHEBI:60240"/>
    </ligand>
</feature>
<keyword evidence="2 4" id="KW-0479">Metal-binding</keyword>
<proteinExistence type="inferred from homology"/>
<dbReference type="HOGENOM" id="CLU_045192_1_3_2"/>
<accession>F0QX20</accession>
<organism evidence="6 7">
    <name type="scientific">Vulcanisaeta moutnovskia (strain 768-28)</name>
    <dbReference type="NCBI Taxonomy" id="985053"/>
    <lineage>
        <taxon>Archaea</taxon>
        <taxon>Thermoproteota</taxon>
        <taxon>Thermoprotei</taxon>
        <taxon>Thermoproteales</taxon>
        <taxon>Thermoproteaceae</taxon>
        <taxon>Vulcanisaeta</taxon>
    </lineage>
</organism>
<dbReference type="EMBL" id="CP002529">
    <property type="protein sequence ID" value="ADY02309.1"/>
    <property type="molecule type" value="Genomic_DNA"/>
</dbReference>
<dbReference type="Gene3D" id="3.40.1210.10">
    <property type="entry name" value="Survival protein SurE-like phosphatase/nucleotidase"/>
    <property type="match status" value="1"/>
</dbReference>
<dbReference type="RefSeq" id="WP_013605470.1">
    <property type="nucleotide sequence ID" value="NC_015151.1"/>
</dbReference>
<feature type="binding site" evidence="4">
    <location>
        <position position="40"/>
    </location>
    <ligand>
        <name>a divalent metal cation</name>
        <dbReference type="ChEBI" id="CHEBI:60240"/>
    </ligand>
</feature>
<feature type="binding site" evidence="4">
    <location>
        <position position="10"/>
    </location>
    <ligand>
        <name>a divalent metal cation</name>
        <dbReference type="ChEBI" id="CHEBI:60240"/>
    </ligand>
</feature>
<dbReference type="PANTHER" id="PTHR30457">
    <property type="entry name" value="5'-NUCLEOTIDASE SURE"/>
    <property type="match status" value="1"/>
</dbReference>
<dbReference type="InterPro" id="IPR036523">
    <property type="entry name" value="SurE-like_sf"/>
</dbReference>
<evidence type="ECO:0000313" key="7">
    <source>
        <dbReference type="Proteomes" id="UP000007485"/>
    </source>
</evidence>
<name>F0QX20_VULM7</name>
<dbReference type="GO" id="GO:0046872">
    <property type="term" value="F:metal ion binding"/>
    <property type="evidence" value="ECO:0007669"/>
    <property type="project" value="UniProtKB-UniRule"/>
</dbReference>
<comment type="similarity">
    <text evidence="1 4">Belongs to the SurE nucleotidase family.</text>
</comment>
<dbReference type="OrthoDB" id="26873at2157"/>
<dbReference type="GO" id="GO:0008253">
    <property type="term" value="F:5'-nucleotidase activity"/>
    <property type="evidence" value="ECO:0007669"/>
    <property type="project" value="UniProtKB-UniRule"/>
</dbReference>
<keyword evidence="4" id="KW-0963">Cytoplasm</keyword>
<dbReference type="InterPro" id="IPR030048">
    <property type="entry name" value="SurE"/>
</dbReference>
<dbReference type="eggNOG" id="arCOG02303">
    <property type="taxonomic scope" value="Archaea"/>
</dbReference>
<dbReference type="GeneID" id="10289764"/>
<evidence type="ECO:0000259" key="5">
    <source>
        <dbReference type="Pfam" id="PF01975"/>
    </source>
</evidence>
<dbReference type="EC" id="3.1.3.5" evidence="4"/>
<evidence type="ECO:0000256" key="1">
    <source>
        <dbReference type="ARBA" id="ARBA00011062"/>
    </source>
</evidence>
<comment type="catalytic activity">
    <reaction evidence="4">
        <text>a ribonucleoside 5'-phosphate + H2O = a ribonucleoside + phosphate</text>
        <dbReference type="Rhea" id="RHEA:12484"/>
        <dbReference type="ChEBI" id="CHEBI:15377"/>
        <dbReference type="ChEBI" id="CHEBI:18254"/>
        <dbReference type="ChEBI" id="CHEBI:43474"/>
        <dbReference type="ChEBI" id="CHEBI:58043"/>
        <dbReference type="EC" id="3.1.3.5"/>
    </reaction>
</comment>
<dbReference type="GO" id="GO:0005737">
    <property type="term" value="C:cytoplasm"/>
    <property type="evidence" value="ECO:0007669"/>
    <property type="project" value="UniProtKB-SubCell"/>
</dbReference>
<gene>
    <name evidence="4" type="primary">surE</name>
    <name evidence="6" type="ordered locus">VMUT_2112</name>
</gene>
<reference evidence="6 7" key="1">
    <citation type="journal article" date="2011" name="J. Bacteriol.">
        <title>Complete genome sequence of 'Vulcanisaeta moutnovskia' strain 768-28, a novel member of the hyperthermophilic crenarchaeal genus vulcanisaeta.</title>
        <authorList>
            <person name="Gumerov V.M."/>
            <person name="Mardanov A.V."/>
            <person name="Beletsky A.V."/>
            <person name="Prokofeva M.I."/>
            <person name="Bonch-Osmolovskaya E.A."/>
            <person name="Ravin N.V."/>
            <person name="Skryabin K.G."/>
        </authorList>
    </citation>
    <scope>NUCLEOTIDE SEQUENCE [LARGE SCALE GENOMIC DNA]</scope>
    <source>
        <strain evidence="6 7">768-28</strain>
    </source>
</reference>
<dbReference type="HAMAP" id="MF_00060">
    <property type="entry name" value="SurE"/>
    <property type="match status" value="1"/>
</dbReference>
<dbReference type="SUPFAM" id="SSF64167">
    <property type="entry name" value="SurE-like"/>
    <property type="match status" value="1"/>
</dbReference>
<dbReference type="NCBIfam" id="TIGR00087">
    <property type="entry name" value="surE"/>
    <property type="match status" value="1"/>
</dbReference>
<sequence>MVRILVTNDDGIYSPGLRMLYEYVKDLGDVYVVAPETPKSASGLGITLHKPLRVSRVDLCGFEVYATSGTPSDTIYLAALEITGNVDLVLSGINVGDNTSMQVILSSGTLGAAFQAALLGIPAIAYSVDVESSDELENNEELVPILRAVVRESTMFILRNGMPRGVDVISINFPRAVSKDVKVKLVRASKLKFSEKVDVRIDPRGNKYYWLFGSLIEPEPDSDTYVVHKENNIALTPLTLDMNALGPHTYTDLKVLNGLIDDLNNAIKNSLNGK</sequence>
<protein>
    <recommendedName>
        <fullName evidence="4">5'-nucleotidase SurE</fullName>
        <ecNumber evidence="4">3.1.3.5</ecNumber>
    </recommendedName>
    <alternativeName>
        <fullName evidence="4">Nucleoside 5'-monophosphate phosphohydrolase</fullName>
    </alternativeName>
</protein>
<evidence type="ECO:0000256" key="2">
    <source>
        <dbReference type="ARBA" id="ARBA00022723"/>
    </source>
</evidence>
<comment type="function">
    <text evidence="4">Nucleotidase that shows phosphatase activity on nucleoside 5'-monophosphates.</text>
</comment>
<keyword evidence="3 4" id="KW-0378">Hydrolase</keyword>
<evidence type="ECO:0000313" key="6">
    <source>
        <dbReference type="EMBL" id="ADY02309.1"/>
    </source>
</evidence>
<comment type="subcellular location">
    <subcellularLocation>
        <location evidence="4">Cytoplasm</location>
    </subcellularLocation>
</comment>
<evidence type="ECO:0000256" key="4">
    <source>
        <dbReference type="HAMAP-Rule" id="MF_00060"/>
    </source>
</evidence>
<feature type="binding site" evidence="4">
    <location>
        <position position="9"/>
    </location>
    <ligand>
        <name>a divalent metal cation</name>
        <dbReference type="ChEBI" id="CHEBI:60240"/>
    </ligand>
</feature>
<keyword evidence="4" id="KW-0547">Nucleotide-binding</keyword>
<dbReference type="GO" id="GO:0000166">
    <property type="term" value="F:nucleotide binding"/>
    <property type="evidence" value="ECO:0007669"/>
    <property type="project" value="UniProtKB-KW"/>
</dbReference>
<feature type="domain" description="Survival protein SurE-like phosphatase/nucleotidase" evidence="5">
    <location>
        <begin position="4"/>
        <end position="192"/>
    </location>
</feature>
<dbReference type="STRING" id="985053.VMUT_2112"/>
<dbReference type="AlphaFoldDB" id="F0QX20"/>
<dbReference type="PANTHER" id="PTHR30457:SF0">
    <property type="entry name" value="PHOSPHATASE, PUTATIVE (AFU_ORTHOLOGUE AFUA_4G01070)-RELATED"/>
    <property type="match status" value="1"/>
</dbReference>
<dbReference type="Proteomes" id="UP000007485">
    <property type="component" value="Chromosome"/>
</dbReference>
<dbReference type="InterPro" id="IPR002828">
    <property type="entry name" value="SurE-like_Pase/nucleotidase"/>
</dbReference>
<comment type="cofactor">
    <cofactor evidence="4">
        <name>a divalent metal cation</name>
        <dbReference type="ChEBI" id="CHEBI:60240"/>
    </cofactor>
    <text evidence="4">Binds 1 divalent metal cation per subunit.</text>
</comment>
<dbReference type="NCBIfam" id="NF010544">
    <property type="entry name" value="PRK13934.1"/>
    <property type="match status" value="1"/>
</dbReference>